<dbReference type="InterPro" id="IPR000387">
    <property type="entry name" value="Tyr_Pase_dom"/>
</dbReference>
<dbReference type="InterPro" id="IPR029021">
    <property type="entry name" value="Prot-tyrosine_phosphatase-like"/>
</dbReference>
<protein>
    <recommendedName>
        <fullName evidence="1">Tyrosine specific protein phosphatases domain-containing protein</fullName>
    </recommendedName>
</protein>
<dbReference type="InterPro" id="IPR050561">
    <property type="entry name" value="PTP"/>
</dbReference>
<dbReference type="Proteomes" id="UP000812966">
    <property type="component" value="Unassembled WGS sequence"/>
</dbReference>
<comment type="caution">
    <text evidence="2">The sequence shown here is derived from an EMBL/GenBank/DDBJ whole genome shotgun (WGS) entry which is preliminary data.</text>
</comment>
<name>A0A8K0JJN0_9TREE</name>
<evidence type="ECO:0000259" key="1">
    <source>
        <dbReference type="PROSITE" id="PS50056"/>
    </source>
</evidence>
<dbReference type="OrthoDB" id="266663at2759"/>
<sequence>MQGLQLAPGQEAKQFTTKTSDTHPINVSMLVPVDTMPMLVNHLATIPVSSVKSPGKPLLCPASDEVWQSTVMANQIGGNAPVPITAIPQPTTNLGIGNLLLSSCPGKKVRLDGPVRGRAAICRDLKLDLGRIKEMGVGCIVCCLDDNELRYLGAPWEEYRARAAELGLQVMRIPMPEGLTPSSLTTFDEHVEKVIRNYTLKGVHVLAHCRAGVGRAGLTACAWAIKMGIAGPLPDLELQLSQLTEEGQDSQAICENARVMSTVERVICLIRRRRSIKAIETFEQVNFLASYVAWLRRESGLASANEMQ</sequence>
<reference evidence="2" key="1">
    <citation type="submission" date="2020-04" db="EMBL/GenBank/DDBJ databases">
        <title>Analysis of mating type loci in Filobasidium floriforme.</title>
        <authorList>
            <person name="Nowrousian M."/>
        </authorList>
    </citation>
    <scope>NUCLEOTIDE SEQUENCE</scope>
    <source>
        <strain evidence="2">CBS 6242</strain>
    </source>
</reference>
<dbReference type="SUPFAM" id="SSF52799">
    <property type="entry name" value="(Phosphotyrosine protein) phosphatases II"/>
    <property type="match status" value="1"/>
</dbReference>
<dbReference type="Gene3D" id="3.90.190.10">
    <property type="entry name" value="Protein tyrosine phosphatase superfamily"/>
    <property type="match status" value="1"/>
</dbReference>
<gene>
    <name evidence="2" type="ORF">FFLO_06891</name>
</gene>
<keyword evidence="3" id="KW-1185">Reference proteome</keyword>
<feature type="domain" description="Tyrosine specific protein phosphatases" evidence="1">
    <location>
        <begin position="185"/>
        <end position="229"/>
    </location>
</feature>
<evidence type="ECO:0000313" key="2">
    <source>
        <dbReference type="EMBL" id="KAG7527476.1"/>
    </source>
</evidence>
<dbReference type="Pfam" id="PF22785">
    <property type="entry name" value="Tc-R-P"/>
    <property type="match status" value="1"/>
</dbReference>
<dbReference type="AlphaFoldDB" id="A0A8K0JJN0"/>
<organism evidence="2 3">
    <name type="scientific">Filobasidium floriforme</name>
    <dbReference type="NCBI Taxonomy" id="5210"/>
    <lineage>
        <taxon>Eukaryota</taxon>
        <taxon>Fungi</taxon>
        <taxon>Dikarya</taxon>
        <taxon>Basidiomycota</taxon>
        <taxon>Agaricomycotina</taxon>
        <taxon>Tremellomycetes</taxon>
        <taxon>Filobasidiales</taxon>
        <taxon>Filobasidiaceae</taxon>
        <taxon>Filobasidium</taxon>
    </lineage>
</organism>
<accession>A0A8K0JJN0</accession>
<dbReference type="PROSITE" id="PS50056">
    <property type="entry name" value="TYR_PHOSPHATASE_2"/>
    <property type="match status" value="1"/>
</dbReference>
<dbReference type="PANTHER" id="PTHR23339">
    <property type="entry name" value="TYROSINE SPECIFIC PROTEIN PHOSPHATASE AND DUAL SPECIFICITY PROTEIN PHOSPHATASE"/>
    <property type="match status" value="1"/>
</dbReference>
<dbReference type="EMBL" id="JABELV010000280">
    <property type="protein sequence ID" value="KAG7527476.1"/>
    <property type="molecule type" value="Genomic_DNA"/>
</dbReference>
<evidence type="ECO:0000313" key="3">
    <source>
        <dbReference type="Proteomes" id="UP000812966"/>
    </source>
</evidence>
<proteinExistence type="predicted"/>